<sequence>CNRPTLWDGKTPSRCKRSGTNNRILDRDGLEICLDWQRASGCVSRKHAERHRCSGCGSTNHGAARCHLAE</sequence>
<reference evidence="1" key="2">
    <citation type="journal article" date="2022" name="New Phytol.">
        <title>Evolutionary transition to the ectomycorrhizal habit in the genomes of a hyperdiverse lineage of mushroom-forming fungi.</title>
        <authorList>
            <person name="Looney B."/>
            <person name="Miyauchi S."/>
            <person name="Morin E."/>
            <person name="Drula E."/>
            <person name="Courty P.E."/>
            <person name="Kohler A."/>
            <person name="Kuo A."/>
            <person name="LaButti K."/>
            <person name="Pangilinan J."/>
            <person name="Lipzen A."/>
            <person name="Riley R."/>
            <person name="Andreopoulos W."/>
            <person name="He G."/>
            <person name="Johnson J."/>
            <person name="Nolan M."/>
            <person name="Tritt A."/>
            <person name="Barry K.W."/>
            <person name="Grigoriev I.V."/>
            <person name="Nagy L.G."/>
            <person name="Hibbett D."/>
            <person name="Henrissat B."/>
            <person name="Matheny P.B."/>
            <person name="Labbe J."/>
            <person name="Martin F.M."/>
        </authorList>
    </citation>
    <scope>NUCLEOTIDE SEQUENCE</scope>
    <source>
        <strain evidence="1">HHB10654</strain>
    </source>
</reference>
<dbReference type="Proteomes" id="UP000814140">
    <property type="component" value="Unassembled WGS sequence"/>
</dbReference>
<keyword evidence="2" id="KW-1185">Reference proteome</keyword>
<evidence type="ECO:0000313" key="1">
    <source>
        <dbReference type="EMBL" id="KAI0054459.1"/>
    </source>
</evidence>
<accession>A0ACB8SD48</accession>
<feature type="non-terminal residue" evidence="1">
    <location>
        <position position="70"/>
    </location>
</feature>
<gene>
    <name evidence="1" type="ORF">BV25DRAFT_1769605</name>
</gene>
<name>A0ACB8SD48_9AGAM</name>
<dbReference type="EMBL" id="MU277425">
    <property type="protein sequence ID" value="KAI0054459.1"/>
    <property type="molecule type" value="Genomic_DNA"/>
</dbReference>
<proteinExistence type="predicted"/>
<feature type="non-terminal residue" evidence="1">
    <location>
        <position position="1"/>
    </location>
</feature>
<protein>
    <submittedName>
        <fullName evidence="1">Uncharacterized protein</fullName>
    </submittedName>
</protein>
<evidence type="ECO:0000313" key="2">
    <source>
        <dbReference type="Proteomes" id="UP000814140"/>
    </source>
</evidence>
<organism evidence="1 2">
    <name type="scientific">Artomyces pyxidatus</name>
    <dbReference type="NCBI Taxonomy" id="48021"/>
    <lineage>
        <taxon>Eukaryota</taxon>
        <taxon>Fungi</taxon>
        <taxon>Dikarya</taxon>
        <taxon>Basidiomycota</taxon>
        <taxon>Agaricomycotina</taxon>
        <taxon>Agaricomycetes</taxon>
        <taxon>Russulales</taxon>
        <taxon>Auriscalpiaceae</taxon>
        <taxon>Artomyces</taxon>
    </lineage>
</organism>
<reference evidence="1" key="1">
    <citation type="submission" date="2021-03" db="EMBL/GenBank/DDBJ databases">
        <authorList>
            <consortium name="DOE Joint Genome Institute"/>
            <person name="Ahrendt S."/>
            <person name="Looney B.P."/>
            <person name="Miyauchi S."/>
            <person name="Morin E."/>
            <person name="Drula E."/>
            <person name="Courty P.E."/>
            <person name="Chicoki N."/>
            <person name="Fauchery L."/>
            <person name="Kohler A."/>
            <person name="Kuo A."/>
            <person name="Labutti K."/>
            <person name="Pangilinan J."/>
            <person name="Lipzen A."/>
            <person name="Riley R."/>
            <person name="Andreopoulos W."/>
            <person name="He G."/>
            <person name="Johnson J."/>
            <person name="Barry K.W."/>
            <person name="Grigoriev I.V."/>
            <person name="Nagy L."/>
            <person name="Hibbett D."/>
            <person name="Henrissat B."/>
            <person name="Matheny P.B."/>
            <person name="Labbe J."/>
            <person name="Martin F."/>
        </authorList>
    </citation>
    <scope>NUCLEOTIDE SEQUENCE</scope>
    <source>
        <strain evidence="1">HHB10654</strain>
    </source>
</reference>
<comment type="caution">
    <text evidence="1">The sequence shown here is derived from an EMBL/GenBank/DDBJ whole genome shotgun (WGS) entry which is preliminary data.</text>
</comment>